<evidence type="ECO:0000313" key="2">
    <source>
        <dbReference type="EMBL" id="GAA1696333.1"/>
    </source>
</evidence>
<dbReference type="InterPro" id="IPR001509">
    <property type="entry name" value="Epimerase_deHydtase"/>
</dbReference>
<reference evidence="3" key="1">
    <citation type="journal article" date="2019" name="Int. J. Syst. Evol. Microbiol.">
        <title>The Global Catalogue of Microorganisms (GCM) 10K type strain sequencing project: providing services to taxonomists for standard genome sequencing and annotation.</title>
        <authorList>
            <consortium name="The Broad Institute Genomics Platform"/>
            <consortium name="The Broad Institute Genome Sequencing Center for Infectious Disease"/>
            <person name="Wu L."/>
            <person name="Ma J."/>
        </authorList>
    </citation>
    <scope>NUCLEOTIDE SEQUENCE [LARGE SCALE GENOMIC DNA]</scope>
    <source>
        <strain evidence="3">JCM 14307</strain>
    </source>
</reference>
<dbReference type="InterPro" id="IPR036291">
    <property type="entry name" value="NAD(P)-bd_dom_sf"/>
</dbReference>
<proteinExistence type="predicted"/>
<dbReference type="Pfam" id="PF01370">
    <property type="entry name" value="Epimerase"/>
    <property type="match status" value="1"/>
</dbReference>
<dbReference type="Proteomes" id="UP001500280">
    <property type="component" value="Unassembled WGS sequence"/>
</dbReference>
<evidence type="ECO:0000259" key="1">
    <source>
        <dbReference type="Pfam" id="PF01370"/>
    </source>
</evidence>
<dbReference type="RefSeq" id="WP_344156066.1">
    <property type="nucleotide sequence ID" value="NZ_BAAANF010000017.1"/>
</dbReference>
<gene>
    <name evidence="2" type="ORF">GCM10009745_47950</name>
</gene>
<dbReference type="EMBL" id="BAAANF010000017">
    <property type="protein sequence ID" value="GAA1696333.1"/>
    <property type="molecule type" value="Genomic_DNA"/>
</dbReference>
<dbReference type="SUPFAM" id="SSF51735">
    <property type="entry name" value="NAD(P)-binding Rossmann-fold domains"/>
    <property type="match status" value="1"/>
</dbReference>
<protein>
    <submittedName>
        <fullName evidence="2">NAD-dependent epimerase/dehydratase family protein</fullName>
    </submittedName>
</protein>
<organism evidence="2 3">
    <name type="scientific">Kribbella yunnanensis</name>
    <dbReference type="NCBI Taxonomy" id="190194"/>
    <lineage>
        <taxon>Bacteria</taxon>
        <taxon>Bacillati</taxon>
        <taxon>Actinomycetota</taxon>
        <taxon>Actinomycetes</taxon>
        <taxon>Propionibacteriales</taxon>
        <taxon>Kribbellaceae</taxon>
        <taxon>Kribbella</taxon>
    </lineage>
</organism>
<dbReference type="Gene3D" id="3.40.50.720">
    <property type="entry name" value="NAD(P)-binding Rossmann-like Domain"/>
    <property type="match status" value="1"/>
</dbReference>
<evidence type="ECO:0000313" key="3">
    <source>
        <dbReference type="Proteomes" id="UP001500280"/>
    </source>
</evidence>
<comment type="caution">
    <text evidence="2">The sequence shown here is derived from an EMBL/GenBank/DDBJ whole genome shotgun (WGS) entry which is preliminary data.</text>
</comment>
<sequence length="348" mass="38510">MSDYRAPCPRRLLFLGGSWFVGSALITAATEAGHDVTVFNRGRAANAYPTGVKHVRGNWESEEDVARLASLGPWDAVIDVAGVIPSLVQRCAYALAPVADRYVFMSTISAYRDWPYEAVDESSPLWDGDPDWDPGTRTWDPDAYGPLKVGCELAVSRAFGADRVLVLRPHVVLGPREYVGRLPWWLARVDQGGRLVVPAPDRSIQPVDVRDLAAFALNRAEALDIGVYNVAAPPGRDSFSGLLDVCREVTGGDVDPVWVEEEWLIDQGITQWTELPLWRALPTAWSMATDRAEAVGLRCRPLRQTVADTWAWMQAGGRSVEHERTAEHGLTTEREAELLAAWDRLQQP</sequence>
<feature type="domain" description="NAD-dependent epimerase/dehydratase" evidence="1">
    <location>
        <begin position="14"/>
        <end position="84"/>
    </location>
</feature>
<accession>A0ABP4TZ57</accession>
<keyword evidence="3" id="KW-1185">Reference proteome</keyword>
<name>A0ABP4TZ57_9ACTN</name>